<dbReference type="Gene3D" id="2.130.10.10">
    <property type="entry name" value="YVTN repeat-like/Quinoprotein amine dehydrogenase"/>
    <property type="match status" value="1"/>
</dbReference>
<proteinExistence type="inferred from homology"/>
<keyword evidence="7" id="KW-0539">Nucleus</keyword>
<dbReference type="InterPro" id="IPR015943">
    <property type="entry name" value="WD40/YVTN_repeat-like_dom_sf"/>
</dbReference>
<comment type="similarity">
    <text evidence="2">Belongs to the WD repeat SEC13 family.</text>
</comment>
<protein>
    <submittedName>
        <fullName evidence="8">Uncharacterized protein</fullName>
    </submittedName>
</protein>
<keyword evidence="3" id="KW-0813">Transport</keyword>
<gene>
    <name evidence="8" type="ORF">BSTOLATCC_MIC42026</name>
</gene>
<dbReference type="SUPFAM" id="SSF50978">
    <property type="entry name" value="WD40 repeat-like"/>
    <property type="match status" value="1"/>
</dbReference>
<evidence type="ECO:0000256" key="4">
    <source>
        <dbReference type="ARBA" id="ARBA00022574"/>
    </source>
</evidence>
<keyword evidence="9" id="KW-1185">Reference proteome</keyword>
<evidence type="ECO:0000256" key="2">
    <source>
        <dbReference type="ARBA" id="ARBA00010102"/>
    </source>
</evidence>
<dbReference type="PANTHER" id="PTHR11024:SF3">
    <property type="entry name" value="NUCLEOPORIN SEH1"/>
    <property type="match status" value="1"/>
</dbReference>
<dbReference type="PANTHER" id="PTHR11024">
    <property type="entry name" value="NUCLEAR PORE COMPLEX PROTEIN SEC13 / SEH1 FAMILY MEMBER"/>
    <property type="match status" value="1"/>
</dbReference>
<dbReference type="GO" id="GO:0035859">
    <property type="term" value="C:Seh1-associated complex"/>
    <property type="evidence" value="ECO:0007669"/>
    <property type="project" value="TreeGrafter"/>
</dbReference>
<accession>A0AAU9JP40</accession>
<evidence type="ECO:0000256" key="3">
    <source>
        <dbReference type="ARBA" id="ARBA00022448"/>
    </source>
</evidence>
<keyword evidence="5" id="KW-0677">Repeat</keyword>
<comment type="caution">
    <text evidence="8">The sequence shown here is derived from an EMBL/GenBank/DDBJ whole genome shotgun (WGS) entry which is preliminary data.</text>
</comment>
<evidence type="ECO:0000313" key="9">
    <source>
        <dbReference type="Proteomes" id="UP001162131"/>
    </source>
</evidence>
<evidence type="ECO:0000313" key="8">
    <source>
        <dbReference type="EMBL" id="CAG9326759.1"/>
    </source>
</evidence>
<evidence type="ECO:0000256" key="1">
    <source>
        <dbReference type="ARBA" id="ARBA00004259"/>
    </source>
</evidence>
<keyword evidence="6" id="KW-0653">Protein transport</keyword>
<dbReference type="InterPro" id="IPR036322">
    <property type="entry name" value="WD40_repeat_dom_sf"/>
</dbReference>
<dbReference type="InterPro" id="IPR001680">
    <property type="entry name" value="WD40_rpt"/>
</dbReference>
<evidence type="ECO:0000256" key="5">
    <source>
        <dbReference type="ARBA" id="ARBA00022737"/>
    </source>
</evidence>
<dbReference type="GO" id="GO:1904263">
    <property type="term" value="P:positive regulation of TORC1 signaling"/>
    <property type="evidence" value="ECO:0007669"/>
    <property type="project" value="TreeGrafter"/>
</dbReference>
<reference evidence="8" key="1">
    <citation type="submission" date="2021-09" db="EMBL/GenBank/DDBJ databases">
        <authorList>
            <consortium name="AG Swart"/>
            <person name="Singh M."/>
            <person name="Singh A."/>
            <person name="Seah K."/>
            <person name="Emmerich C."/>
        </authorList>
    </citation>
    <scope>NUCLEOTIDE SEQUENCE</scope>
    <source>
        <strain evidence="8">ATCC30299</strain>
    </source>
</reference>
<evidence type="ECO:0000256" key="6">
    <source>
        <dbReference type="ARBA" id="ARBA00022927"/>
    </source>
</evidence>
<dbReference type="Proteomes" id="UP001162131">
    <property type="component" value="Unassembled WGS sequence"/>
</dbReference>
<keyword evidence="4" id="KW-0853">WD repeat</keyword>
<comment type="subcellular location">
    <subcellularLocation>
        <location evidence="1">Nucleus envelope</location>
    </subcellularLocation>
</comment>
<dbReference type="GO" id="GO:0034198">
    <property type="term" value="P:cellular response to amino acid starvation"/>
    <property type="evidence" value="ECO:0007669"/>
    <property type="project" value="TreeGrafter"/>
</dbReference>
<dbReference type="InterPro" id="IPR037363">
    <property type="entry name" value="Sec13/Seh1_fam"/>
</dbReference>
<dbReference type="AlphaFoldDB" id="A0AAU9JP40"/>
<dbReference type="SMART" id="SM00320">
    <property type="entry name" value="WD40"/>
    <property type="match status" value="5"/>
</dbReference>
<organism evidence="8 9">
    <name type="scientific">Blepharisma stoltei</name>
    <dbReference type="NCBI Taxonomy" id="1481888"/>
    <lineage>
        <taxon>Eukaryota</taxon>
        <taxon>Sar</taxon>
        <taxon>Alveolata</taxon>
        <taxon>Ciliophora</taxon>
        <taxon>Postciliodesmatophora</taxon>
        <taxon>Heterotrichea</taxon>
        <taxon>Heterotrichida</taxon>
        <taxon>Blepharismidae</taxon>
        <taxon>Blepharisma</taxon>
    </lineage>
</organism>
<evidence type="ECO:0000256" key="7">
    <source>
        <dbReference type="ARBA" id="ARBA00023242"/>
    </source>
</evidence>
<sequence>MAELIDKLELRSESYVHCISFNYFGDRMALSCADQSIQVWNLEENKWKLSAKWNAHNGAVFKVRWAHPEFGTILASCSFDKSVKIYEENPQENSWTLLASLVESKEPIEDIQFAPHHLRLMLAACSSNGEIRIYEPSSVVNLKVWSVTKMFSACALGSNCIAWNPAVHEPPMLLIGNNDVQTATEKFGKNFDVDEELLQLWAVSEDTKEWEKKCVPARIHERSIVDISWAQLMGRSKHLVASCSYDGIVVIWRIDGSTGAMESEMNIRDDVGGPVWRVSWDVLGTMLTAINGDGTVKVWKRNLQREWAEVGALQNR</sequence>
<dbReference type="EMBL" id="CAJZBQ010000041">
    <property type="protein sequence ID" value="CAG9326759.1"/>
    <property type="molecule type" value="Genomic_DNA"/>
</dbReference>
<dbReference type="Pfam" id="PF00400">
    <property type="entry name" value="WD40"/>
    <property type="match status" value="3"/>
</dbReference>
<dbReference type="GO" id="GO:0005198">
    <property type="term" value="F:structural molecule activity"/>
    <property type="evidence" value="ECO:0007669"/>
    <property type="project" value="InterPro"/>
</dbReference>
<dbReference type="GO" id="GO:0015031">
    <property type="term" value="P:protein transport"/>
    <property type="evidence" value="ECO:0007669"/>
    <property type="project" value="UniProtKB-KW"/>
</dbReference>
<dbReference type="GO" id="GO:0031080">
    <property type="term" value="C:nuclear pore outer ring"/>
    <property type="evidence" value="ECO:0007669"/>
    <property type="project" value="TreeGrafter"/>
</dbReference>
<name>A0AAU9JP40_9CILI</name>